<dbReference type="VEuPathDB" id="TriTrypDB:LPAL13_270031900"/>
<dbReference type="SMART" id="SM01270">
    <property type="entry name" value="Longin"/>
    <property type="match status" value="1"/>
</dbReference>
<keyword evidence="4" id="KW-0653">Protein transport</keyword>
<dbReference type="GO" id="GO:0016020">
    <property type="term" value="C:membrane"/>
    <property type="evidence" value="ECO:0007669"/>
    <property type="project" value="InterPro"/>
</dbReference>
<dbReference type="PANTHER" id="PTHR21136:SF168">
    <property type="entry name" value="VESICLE-ASSOCIATED MEMBRANE PROTEIN 9"/>
    <property type="match status" value="1"/>
</dbReference>
<dbReference type="SUPFAM" id="SSF64356">
    <property type="entry name" value="SNARE-like"/>
    <property type="match status" value="1"/>
</dbReference>
<organism evidence="12 13">
    <name type="scientific">Leishmania panamensis</name>
    <dbReference type="NCBI Taxonomy" id="5679"/>
    <lineage>
        <taxon>Eukaryota</taxon>
        <taxon>Discoba</taxon>
        <taxon>Euglenozoa</taxon>
        <taxon>Kinetoplastea</taxon>
        <taxon>Metakinetoplastina</taxon>
        <taxon>Trypanosomatida</taxon>
        <taxon>Trypanosomatidae</taxon>
        <taxon>Leishmaniinae</taxon>
        <taxon>Leishmania</taxon>
        <taxon>Leishmania guyanensis species complex</taxon>
    </lineage>
</organism>
<dbReference type="EMBL" id="CP009396">
    <property type="protein sequence ID" value="AIN99619.1"/>
    <property type="molecule type" value="Genomic_DNA"/>
</dbReference>
<comment type="subcellular location">
    <subcellularLocation>
        <location evidence="7">Endomembrane system</location>
        <topology evidence="7">Single-pass type IV membrane protein</topology>
    </subcellularLocation>
</comment>
<dbReference type="AlphaFoldDB" id="A0A088RWJ4"/>
<dbReference type="eggNOG" id="KOG0859">
    <property type="taxonomic scope" value="Eukaryota"/>
</dbReference>
<keyword evidence="6 9" id="KW-0472">Membrane</keyword>
<dbReference type="InterPro" id="IPR051097">
    <property type="entry name" value="Synaptobrevin-like_transport"/>
</dbReference>
<dbReference type="KEGG" id="lpan:LPMP_272400"/>
<dbReference type="PROSITE" id="PS50859">
    <property type="entry name" value="LONGIN"/>
    <property type="match status" value="1"/>
</dbReference>
<dbReference type="GeneID" id="22576418"/>
<evidence type="ECO:0000313" key="12">
    <source>
        <dbReference type="EMBL" id="AIN99619.1"/>
    </source>
</evidence>
<dbReference type="InterPro" id="IPR042855">
    <property type="entry name" value="V_SNARE_CC"/>
</dbReference>
<accession>A0A088RWJ4</accession>
<dbReference type="RefSeq" id="XP_010700326.1">
    <property type="nucleotide sequence ID" value="XM_010702024.1"/>
</dbReference>
<feature type="transmembrane region" description="Helical" evidence="9">
    <location>
        <begin position="193"/>
        <end position="215"/>
    </location>
</feature>
<feature type="domain" description="V-SNARE coiled-coil homology" evidence="11">
    <location>
        <begin position="129"/>
        <end position="189"/>
    </location>
</feature>
<reference evidence="12 13" key="1">
    <citation type="journal article" date="2015" name="Sci. Rep.">
        <title>The genome of Leishmania panamensis: insights into genomics of the L. (Viannia) subgenus.</title>
        <authorList>
            <person name="Llanes A."/>
            <person name="Restrepo C.M."/>
            <person name="Vecchio G.D."/>
            <person name="Anguizola F.J."/>
            <person name="Lleonart R."/>
        </authorList>
    </citation>
    <scope>NUCLEOTIDE SEQUENCE [LARGE SCALE GENOMIC DNA]</scope>
    <source>
        <strain evidence="12 13">MHOM/PA/94/PSC-1</strain>
    </source>
</reference>
<keyword evidence="2" id="KW-0813">Transport</keyword>
<dbReference type="Pfam" id="PF00957">
    <property type="entry name" value="Synaptobrevin"/>
    <property type="match status" value="1"/>
</dbReference>
<dbReference type="CDD" id="cd15843">
    <property type="entry name" value="R-SNARE"/>
    <property type="match status" value="1"/>
</dbReference>
<dbReference type="PRINTS" id="PR00219">
    <property type="entry name" value="SYNAPTOBREVN"/>
</dbReference>
<feature type="domain" description="Longin" evidence="10">
    <location>
        <begin position="34"/>
        <end position="85"/>
    </location>
</feature>
<evidence type="ECO:0000256" key="7">
    <source>
        <dbReference type="ARBA" id="ARBA00046280"/>
    </source>
</evidence>
<keyword evidence="5 9" id="KW-1133">Transmembrane helix</keyword>
<keyword evidence="3 9" id="KW-0812">Transmembrane</keyword>
<evidence type="ECO:0000313" key="13">
    <source>
        <dbReference type="Proteomes" id="UP000063063"/>
    </source>
</evidence>
<evidence type="ECO:0000256" key="3">
    <source>
        <dbReference type="ARBA" id="ARBA00022692"/>
    </source>
</evidence>
<dbReference type="Gene3D" id="3.30.450.50">
    <property type="entry name" value="Longin domain"/>
    <property type="match status" value="1"/>
</dbReference>
<dbReference type="Gene3D" id="1.20.5.110">
    <property type="match status" value="1"/>
</dbReference>
<evidence type="ECO:0000256" key="2">
    <source>
        <dbReference type="ARBA" id="ARBA00022448"/>
    </source>
</evidence>
<evidence type="ECO:0000259" key="11">
    <source>
        <dbReference type="PROSITE" id="PS50892"/>
    </source>
</evidence>
<dbReference type="GO" id="GO:0015031">
    <property type="term" value="P:protein transport"/>
    <property type="evidence" value="ECO:0007669"/>
    <property type="project" value="UniProtKB-KW"/>
</dbReference>
<dbReference type="InterPro" id="IPR010908">
    <property type="entry name" value="Longin_dom"/>
</dbReference>
<evidence type="ECO:0000256" key="8">
    <source>
        <dbReference type="PROSITE-ProRule" id="PRU00290"/>
    </source>
</evidence>
<dbReference type="PROSITE" id="PS00417">
    <property type="entry name" value="SYNAPTOBREVIN"/>
    <property type="match status" value="1"/>
</dbReference>
<dbReference type="Proteomes" id="UP000063063">
    <property type="component" value="Chromosome 27"/>
</dbReference>
<evidence type="ECO:0000256" key="1">
    <source>
        <dbReference type="ARBA" id="ARBA00008025"/>
    </source>
</evidence>
<keyword evidence="8" id="KW-0175">Coiled coil</keyword>
<dbReference type="OrthoDB" id="248747at2759"/>
<evidence type="ECO:0000256" key="6">
    <source>
        <dbReference type="ARBA" id="ARBA00023136"/>
    </source>
</evidence>
<evidence type="ECO:0000256" key="4">
    <source>
        <dbReference type="ARBA" id="ARBA00022927"/>
    </source>
</evidence>
<gene>
    <name evidence="12" type="ORF">LPMP_272400</name>
</gene>
<dbReference type="PROSITE" id="PS50892">
    <property type="entry name" value="V_SNARE"/>
    <property type="match status" value="1"/>
</dbReference>
<dbReference type="InterPro" id="IPR011012">
    <property type="entry name" value="Longin-like_dom_sf"/>
</dbReference>
<comment type="similarity">
    <text evidence="1">Belongs to the synaptobrevin family.</text>
</comment>
<protein>
    <submittedName>
        <fullName evidence="12">Vesicle-associated membrane protein, putative</fullName>
    </submittedName>
</protein>
<dbReference type="GO" id="GO:0012505">
    <property type="term" value="C:endomembrane system"/>
    <property type="evidence" value="ECO:0007669"/>
    <property type="project" value="UniProtKB-SubCell"/>
</dbReference>
<keyword evidence="13" id="KW-1185">Reference proteome</keyword>
<dbReference type="SUPFAM" id="SSF58038">
    <property type="entry name" value="SNARE fusion complex"/>
    <property type="match status" value="1"/>
</dbReference>
<evidence type="ECO:0000256" key="5">
    <source>
        <dbReference type="ARBA" id="ARBA00022989"/>
    </source>
</evidence>
<dbReference type="Pfam" id="PF13774">
    <property type="entry name" value="Longin"/>
    <property type="match status" value="1"/>
</dbReference>
<dbReference type="GO" id="GO:0005737">
    <property type="term" value="C:cytoplasm"/>
    <property type="evidence" value="ECO:0007669"/>
    <property type="project" value="UniProtKB-ARBA"/>
</dbReference>
<evidence type="ECO:0000259" key="10">
    <source>
        <dbReference type="PROSITE" id="PS50859"/>
    </source>
</evidence>
<evidence type="ECO:0000256" key="9">
    <source>
        <dbReference type="SAM" id="Phobius"/>
    </source>
</evidence>
<dbReference type="VEuPathDB" id="TriTrypDB:LPMP_272400"/>
<proteinExistence type="inferred from homology"/>
<dbReference type="GO" id="GO:0016192">
    <property type="term" value="P:vesicle-mediated transport"/>
    <property type="evidence" value="ECO:0007669"/>
    <property type="project" value="InterPro"/>
</dbReference>
<dbReference type="PANTHER" id="PTHR21136">
    <property type="entry name" value="SNARE PROTEINS"/>
    <property type="match status" value="1"/>
</dbReference>
<dbReference type="CDD" id="cd14824">
    <property type="entry name" value="Longin"/>
    <property type="match status" value="1"/>
</dbReference>
<sequence length="220" mass="24796">MPINSSLVAFEWTIIAEDSVSPSAGPVLQKMLSLLPRHDTKVSYQLEQEVFHFLVENEIIYGCTTSGHYENRIVFGFLIQIKDAFKMAFAGRAEECLRHADLTPENCHTFSSTLASSRKAFNENTQEDKVSQIKEQLNTTREVILQNLDSIIERGDRIDTLCDRTELLRDTAQGFHTNARALNRTILMHRIKVIVGVTIVLAILALIITLAVCGIDFKKC</sequence>
<name>A0A088RWJ4_LEIPA</name>
<dbReference type="InterPro" id="IPR001388">
    <property type="entry name" value="Synaptobrevin-like"/>
</dbReference>